<dbReference type="InterPro" id="IPR035965">
    <property type="entry name" value="PAS-like_dom_sf"/>
</dbReference>
<dbReference type="OrthoDB" id="9804747at2"/>
<feature type="transmembrane region" description="Helical" evidence="8">
    <location>
        <begin position="12"/>
        <end position="37"/>
    </location>
</feature>
<evidence type="ECO:0000256" key="4">
    <source>
        <dbReference type="ARBA" id="ARBA00022741"/>
    </source>
</evidence>
<evidence type="ECO:0000256" key="5">
    <source>
        <dbReference type="ARBA" id="ARBA00022777"/>
    </source>
</evidence>
<reference evidence="15 16" key="1">
    <citation type="submission" date="2016-11" db="EMBL/GenBank/DDBJ databases">
        <authorList>
            <person name="Jaros S."/>
            <person name="Januszkiewicz K."/>
            <person name="Wedrychowicz H."/>
        </authorList>
    </citation>
    <scope>NUCLEOTIDE SEQUENCE [LARGE SCALE GENOMIC DNA]</scope>
    <source>
        <strain evidence="15 16">DSM 8605</strain>
    </source>
</reference>
<dbReference type="PROSITE" id="PS50887">
    <property type="entry name" value="GGDEF"/>
    <property type="match status" value="1"/>
</dbReference>
<dbReference type="GO" id="GO:0016301">
    <property type="term" value="F:kinase activity"/>
    <property type="evidence" value="ECO:0007669"/>
    <property type="project" value="UniProtKB-KW"/>
</dbReference>
<dbReference type="SUPFAM" id="SSF103190">
    <property type="entry name" value="Sensory domain-like"/>
    <property type="match status" value="1"/>
</dbReference>
<dbReference type="InterPro" id="IPR006674">
    <property type="entry name" value="HD_domain"/>
</dbReference>
<dbReference type="RefSeq" id="WP_084133434.1">
    <property type="nucleotide sequence ID" value="NZ_FQXM01000006.1"/>
</dbReference>
<organism evidence="15 16">
    <name type="scientific">Clostridium grantii DSM 8605</name>
    <dbReference type="NCBI Taxonomy" id="1121316"/>
    <lineage>
        <taxon>Bacteria</taxon>
        <taxon>Bacillati</taxon>
        <taxon>Bacillota</taxon>
        <taxon>Clostridia</taxon>
        <taxon>Eubacteriales</taxon>
        <taxon>Clostridiaceae</taxon>
        <taxon>Clostridium</taxon>
    </lineage>
</organism>
<gene>
    <name evidence="15" type="ORF">SAMN02745207_01274</name>
</gene>
<dbReference type="CDD" id="cd01949">
    <property type="entry name" value="GGDEF"/>
    <property type="match status" value="1"/>
</dbReference>
<dbReference type="Gene3D" id="3.30.450.20">
    <property type="entry name" value="PAS domain"/>
    <property type="match status" value="2"/>
</dbReference>
<feature type="domain" description="HD-GYP" evidence="14">
    <location>
        <begin position="717"/>
        <end position="906"/>
    </location>
</feature>
<evidence type="ECO:0000259" key="14">
    <source>
        <dbReference type="PROSITE" id="PS51832"/>
    </source>
</evidence>
<feature type="domain" description="HAMP" evidence="11">
    <location>
        <begin position="362"/>
        <end position="414"/>
    </location>
</feature>
<dbReference type="Pfam" id="PF00672">
    <property type="entry name" value="HAMP"/>
    <property type="match status" value="1"/>
</dbReference>
<dbReference type="PANTHER" id="PTHR43155">
    <property type="entry name" value="CYCLIC DI-GMP PHOSPHODIESTERASE PA4108-RELATED"/>
    <property type="match status" value="1"/>
</dbReference>
<dbReference type="Pfam" id="PF13487">
    <property type="entry name" value="HD_5"/>
    <property type="match status" value="1"/>
</dbReference>
<dbReference type="Gene3D" id="1.10.3210.10">
    <property type="entry name" value="Hypothetical protein af1432"/>
    <property type="match status" value="1"/>
</dbReference>
<keyword evidence="8" id="KW-0812">Transmembrane</keyword>
<dbReference type="EMBL" id="FQXM01000006">
    <property type="protein sequence ID" value="SHH49549.1"/>
    <property type="molecule type" value="Genomic_DNA"/>
</dbReference>
<evidence type="ECO:0000256" key="6">
    <source>
        <dbReference type="ARBA" id="ARBA00022840"/>
    </source>
</evidence>
<dbReference type="CDD" id="cd00130">
    <property type="entry name" value="PAS"/>
    <property type="match status" value="1"/>
</dbReference>
<dbReference type="InterPro" id="IPR006675">
    <property type="entry name" value="HDIG_dom"/>
</dbReference>
<dbReference type="SMART" id="SM00304">
    <property type="entry name" value="HAMP"/>
    <property type="match status" value="1"/>
</dbReference>
<evidence type="ECO:0000259" key="10">
    <source>
        <dbReference type="PROSITE" id="PS50113"/>
    </source>
</evidence>
<dbReference type="PANTHER" id="PTHR43155:SF2">
    <property type="entry name" value="CYCLIC DI-GMP PHOSPHODIESTERASE PA4108"/>
    <property type="match status" value="1"/>
</dbReference>
<dbReference type="PROSITE" id="PS51831">
    <property type="entry name" value="HD"/>
    <property type="match status" value="1"/>
</dbReference>
<evidence type="ECO:0000259" key="13">
    <source>
        <dbReference type="PROSITE" id="PS51831"/>
    </source>
</evidence>
<dbReference type="PROSITE" id="PS50112">
    <property type="entry name" value="PAS"/>
    <property type="match status" value="1"/>
</dbReference>
<feature type="domain" description="GGDEF" evidence="12">
    <location>
        <begin position="596"/>
        <end position="725"/>
    </location>
</feature>
<evidence type="ECO:0000259" key="11">
    <source>
        <dbReference type="PROSITE" id="PS50885"/>
    </source>
</evidence>
<dbReference type="SUPFAM" id="SSF158472">
    <property type="entry name" value="HAMP domain-like"/>
    <property type="match status" value="1"/>
</dbReference>
<dbReference type="InterPro" id="IPR000014">
    <property type="entry name" value="PAS"/>
</dbReference>
<dbReference type="NCBIfam" id="TIGR00277">
    <property type="entry name" value="HDIG"/>
    <property type="match status" value="1"/>
</dbReference>
<keyword evidence="4" id="KW-0547">Nucleotide-binding</keyword>
<dbReference type="InterPro" id="IPR029151">
    <property type="entry name" value="Sensor-like_sf"/>
</dbReference>
<evidence type="ECO:0000256" key="2">
    <source>
        <dbReference type="ARBA" id="ARBA00022553"/>
    </source>
</evidence>
<keyword evidence="3" id="KW-0808">Transferase</keyword>
<dbReference type="CDD" id="cd06225">
    <property type="entry name" value="HAMP"/>
    <property type="match status" value="1"/>
</dbReference>
<keyword evidence="2" id="KW-0597">Phosphoprotein</keyword>
<name>A0A1M5TFS7_9CLOT</name>
<sequence>MIKKKIQDKDVSLRLIFSTTFFGLLIMTILGVGYIVFSNWMASVNETIIEMAEDKNKDIVSMVNNYLLVPERINENNYKLIENKIVDINNEREREMFFVGVLMSNNSEPLYSFSYGTESGEYYGARRNENYDIEIMKNNADTEGHSWYYKVTNKMTSGDIAVKAGKFDARTREWYKAAKESGKFIFSPIYKHFIMNDLTISAAIPVYDNEGEVNGVLGAHIILSRIDDFLKDITGDINALAIIIDKNTGELVANSFDLNNFEILKDGNIKRKNIIEIHNKALIEAYNNYSINNKDSYQVVSEGENFYTRTTEYSKNGLEWLIITAVPQNIFMAAIYRNMKSTFIFTILVIIITLVVLLKITNRYLKPMTNLKTVTEKFAQGDLSQRVVIATKDEVGDISNSFNKMADIISILVNDLEKKVEERTVELEYTNTALKENSERLRITLNSVGEGFISTDKFGKIVMMNNVAESLTGWLEKEAIGKTFEEIFNIINENTREKCDSPVIKVLNTGDTSEIENDTILISKEGREIYIEDSAAPIKDENGNIFGGVIIFRDATEKREKQTRIKYLSYHDSLTGLYNRRFYEEELQRLDIERNLPISLVMVDLNGLKLTNDAFGHKTGDEIIKKTANIIKKVCRADEIIARIGGDELIILLPKTDSKDAENIIQRIDDYIKAEKYDKVIFSASMGYAVKTDMSQNMDKVFKEAEDFMYRRKLSESSSIRSKNIDLIMNSLFEKSNREMLHSIRVSNLCESIAKNLNFTKDSINQIRIAGLMHDIGKIGIEDSILNKKSRLNDEEWNAIKRHPEIGYRILSSANEFSEIADFILAHHEKFDGTGYPKKLKGKNIPIEARIISIADAYDAMISERTYKNELSVDQAILEIKRSSGTQFDTSIAKIFVEKVLGKKWD</sequence>
<evidence type="ECO:0000313" key="15">
    <source>
        <dbReference type="EMBL" id="SHH49549.1"/>
    </source>
</evidence>
<evidence type="ECO:0000256" key="3">
    <source>
        <dbReference type="ARBA" id="ARBA00022679"/>
    </source>
</evidence>
<comment type="subcellular location">
    <subcellularLocation>
        <location evidence="1">Membrane</location>
    </subcellularLocation>
</comment>
<dbReference type="STRING" id="1121316.SAMN02745207_01274"/>
<dbReference type="Gene3D" id="6.10.340.10">
    <property type="match status" value="1"/>
</dbReference>
<dbReference type="SMART" id="SM00471">
    <property type="entry name" value="HDc"/>
    <property type="match status" value="1"/>
</dbReference>
<evidence type="ECO:0000259" key="9">
    <source>
        <dbReference type="PROSITE" id="PS50112"/>
    </source>
</evidence>
<dbReference type="InterPro" id="IPR000160">
    <property type="entry name" value="GGDEF_dom"/>
</dbReference>
<dbReference type="InterPro" id="IPR003607">
    <property type="entry name" value="HD/PDEase_dom"/>
</dbReference>
<dbReference type="InterPro" id="IPR037522">
    <property type="entry name" value="HD_GYP_dom"/>
</dbReference>
<feature type="domain" description="HD" evidence="13">
    <location>
        <begin position="739"/>
        <end position="861"/>
    </location>
</feature>
<feature type="domain" description="PAS" evidence="9">
    <location>
        <begin position="437"/>
        <end position="510"/>
    </location>
</feature>
<dbReference type="Pfam" id="PF00990">
    <property type="entry name" value="GGDEF"/>
    <property type="match status" value="1"/>
</dbReference>
<keyword evidence="16" id="KW-1185">Reference proteome</keyword>
<feature type="transmembrane region" description="Helical" evidence="8">
    <location>
        <begin position="343"/>
        <end position="361"/>
    </location>
</feature>
<accession>A0A1M5TFS7</accession>
<dbReference type="NCBIfam" id="TIGR00254">
    <property type="entry name" value="GGDEF"/>
    <property type="match status" value="1"/>
</dbReference>
<dbReference type="SUPFAM" id="SSF55073">
    <property type="entry name" value="Nucleotide cyclase"/>
    <property type="match status" value="1"/>
</dbReference>
<keyword evidence="5" id="KW-0418">Kinase</keyword>
<dbReference type="GO" id="GO:0005524">
    <property type="term" value="F:ATP binding"/>
    <property type="evidence" value="ECO:0007669"/>
    <property type="project" value="UniProtKB-KW"/>
</dbReference>
<dbReference type="SUPFAM" id="SSF55785">
    <property type="entry name" value="PYP-like sensor domain (PAS domain)"/>
    <property type="match status" value="1"/>
</dbReference>
<dbReference type="PROSITE" id="PS50885">
    <property type="entry name" value="HAMP"/>
    <property type="match status" value="1"/>
</dbReference>
<protein>
    <submittedName>
        <fullName evidence="15">PAS domain S-box-containing protein/diguanylate cyclase (GGDEF) domain-containing protein/HDIG domain-containing protein</fullName>
    </submittedName>
</protein>
<dbReference type="CDD" id="cd12913">
    <property type="entry name" value="PDC1_MCP_like"/>
    <property type="match status" value="1"/>
</dbReference>
<keyword evidence="7" id="KW-0902">Two-component regulatory system</keyword>
<dbReference type="SUPFAM" id="SSF109604">
    <property type="entry name" value="HD-domain/PDEase-like"/>
    <property type="match status" value="1"/>
</dbReference>
<evidence type="ECO:0000256" key="7">
    <source>
        <dbReference type="ARBA" id="ARBA00023012"/>
    </source>
</evidence>
<dbReference type="SMART" id="SM00091">
    <property type="entry name" value="PAS"/>
    <property type="match status" value="1"/>
</dbReference>
<dbReference type="Gene3D" id="3.30.70.270">
    <property type="match status" value="1"/>
</dbReference>
<dbReference type="CDD" id="cd00077">
    <property type="entry name" value="HDc"/>
    <property type="match status" value="1"/>
</dbReference>
<dbReference type="InterPro" id="IPR000700">
    <property type="entry name" value="PAS-assoc_C"/>
</dbReference>
<dbReference type="GO" id="GO:0000160">
    <property type="term" value="P:phosphorelay signal transduction system"/>
    <property type="evidence" value="ECO:0007669"/>
    <property type="project" value="UniProtKB-KW"/>
</dbReference>
<proteinExistence type="predicted"/>
<dbReference type="InterPro" id="IPR003660">
    <property type="entry name" value="HAMP_dom"/>
</dbReference>
<keyword evidence="8" id="KW-1133">Transmembrane helix</keyword>
<dbReference type="GO" id="GO:0016020">
    <property type="term" value="C:membrane"/>
    <property type="evidence" value="ECO:0007669"/>
    <property type="project" value="UniProtKB-SubCell"/>
</dbReference>
<keyword evidence="8" id="KW-0472">Membrane</keyword>
<dbReference type="PROSITE" id="PS50113">
    <property type="entry name" value="PAC"/>
    <property type="match status" value="1"/>
</dbReference>
<feature type="domain" description="PAC" evidence="10">
    <location>
        <begin position="515"/>
        <end position="567"/>
    </location>
</feature>
<dbReference type="Proteomes" id="UP000184447">
    <property type="component" value="Unassembled WGS sequence"/>
</dbReference>
<dbReference type="NCBIfam" id="TIGR00229">
    <property type="entry name" value="sensory_box"/>
    <property type="match status" value="1"/>
</dbReference>
<dbReference type="InterPro" id="IPR029787">
    <property type="entry name" value="Nucleotide_cyclase"/>
</dbReference>
<dbReference type="SMART" id="SM00267">
    <property type="entry name" value="GGDEF"/>
    <property type="match status" value="1"/>
</dbReference>
<evidence type="ECO:0000256" key="8">
    <source>
        <dbReference type="SAM" id="Phobius"/>
    </source>
</evidence>
<dbReference type="Pfam" id="PF22673">
    <property type="entry name" value="MCP-like_PDC_1"/>
    <property type="match status" value="1"/>
</dbReference>
<keyword evidence="6" id="KW-0067">ATP-binding</keyword>
<evidence type="ECO:0000259" key="12">
    <source>
        <dbReference type="PROSITE" id="PS50887"/>
    </source>
</evidence>
<dbReference type="AlphaFoldDB" id="A0A1M5TFS7"/>
<evidence type="ECO:0000256" key="1">
    <source>
        <dbReference type="ARBA" id="ARBA00004370"/>
    </source>
</evidence>
<dbReference type="Pfam" id="PF13426">
    <property type="entry name" value="PAS_9"/>
    <property type="match status" value="1"/>
</dbReference>
<evidence type="ECO:0000313" key="16">
    <source>
        <dbReference type="Proteomes" id="UP000184447"/>
    </source>
</evidence>
<dbReference type="InterPro" id="IPR043128">
    <property type="entry name" value="Rev_trsase/Diguanyl_cyclase"/>
</dbReference>
<dbReference type="PROSITE" id="PS51832">
    <property type="entry name" value="HD_GYP"/>
    <property type="match status" value="1"/>
</dbReference>